<organism evidence="1 2">
    <name type="scientific">Hyalomma asiaticum</name>
    <name type="common">Tick</name>
    <dbReference type="NCBI Taxonomy" id="266040"/>
    <lineage>
        <taxon>Eukaryota</taxon>
        <taxon>Metazoa</taxon>
        <taxon>Ecdysozoa</taxon>
        <taxon>Arthropoda</taxon>
        <taxon>Chelicerata</taxon>
        <taxon>Arachnida</taxon>
        <taxon>Acari</taxon>
        <taxon>Parasitiformes</taxon>
        <taxon>Ixodida</taxon>
        <taxon>Ixodoidea</taxon>
        <taxon>Ixodidae</taxon>
        <taxon>Hyalomminae</taxon>
        <taxon>Hyalomma</taxon>
    </lineage>
</organism>
<dbReference type="EMBL" id="CM023487">
    <property type="protein sequence ID" value="KAH6926918.1"/>
    <property type="molecule type" value="Genomic_DNA"/>
</dbReference>
<evidence type="ECO:0000313" key="1">
    <source>
        <dbReference type="EMBL" id="KAH6926918.1"/>
    </source>
</evidence>
<reference evidence="1" key="1">
    <citation type="submission" date="2020-05" db="EMBL/GenBank/DDBJ databases">
        <title>Large-scale comparative analyses of tick genomes elucidate their genetic diversity and vector capacities.</title>
        <authorList>
            <person name="Jia N."/>
            <person name="Wang J."/>
            <person name="Shi W."/>
            <person name="Du L."/>
            <person name="Sun Y."/>
            <person name="Zhan W."/>
            <person name="Jiang J."/>
            <person name="Wang Q."/>
            <person name="Zhang B."/>
            <person name="Ji P."/>
            <person name="Sakyi L.B."/>
            <person name="Cui X."/>
            <person name="Yuan T."/>
            <person name="Jiang B."/>
            <person name="Yang W."/>
            <person name="Lam T.T.-Y."/>
            <person name="Chang Q."/>
            <person name="Ding S."/>
            <person name="Wang X."/>
            <person name="Zhu J."/>
            <person name="Ruan X."/>
            <person name="Zhao L."/>
            <person name="Wei J."/>
            <person name="Que T."/>
            <person name="Du C."/>
            <person name="Cheng J."/>
            <person name="Dai P."/>
            <person name="Han X."/>
            <person name="Huang E."/>
            <person name="Gao Y."/>
            <person name="Liu J."/>
            <person name="Shao H."/>
            <person name="Ye R."/>
            <person name="Li L."/>
            <person name="Wei W."/>
            <person name="Wang X."/>
            <person name="Wang C."/>
            <person name="Yang T."/>
            <person name="Huo Q."/>
            <person name="Li W."/>
            <person name="Guo W."/>
            <person name="Chen H."/>
            <person name="Zhou L."/>
            <person name="Ni X."/>
            <person name="Tian J."/>
            <person name="Zhou Y."/>
            <person name="Sheng Y."/>
            <person name="Liu T."/>
            <person name="Pan Y."/>
            <person name="Xia L."/>
            <person name="Li J."/>
            <person name="Zhao F."/>
            <person name="Cao W."/>
        </authorList>
    </citation>
    <scope>NUCLEOTIDE SEQUENCE</scope>
    <source>
        <strain evidence="1">Hyas-2018</strain>
    </source>
</reference>
<proteinExistence type="predicted"/>
<keyword evidence="2" id="KW-1185">Reference proteome</keyword>
<accession>A0ACB7RWS3</accession>
<comment type="caution">
    <text evidence="1">The sequence shown here is derived from an EMBL/GenBank/DDBJ whole genome shotgun (WGS) entry which is preliminary data.</text>
</comment>
<evidence type="ECO:0000313" key="2">
    <source>
        <dbReference type="Proteomes" id="UP000821845"/>
    </source>
</evidence>
<gene>
    <name evidence="1" type="ORF">HPB50_023534</name>
</gene>
<name>A0ACB7RWS3_HYAAI</name>
<dbReference type="Proteomes" id="UP000821845">
    <property type="component" value="Chromosome 7"/>
</dbReference>
<protein>
    <submittedName>
        <fullName evidence="1">Uncharacterized protein</fullName>
    </submittedName>
</protein>
<sequence length="1936" mass="220550">MTPENDFHSCCVDEIALEGLDGITLQALWVRLQLRPNFPFSLDSKSKAFIWNSLVRESRLSFYTMGEPRIDLVIYDRYKHVDPNSGYVVEPTDLPPDPYPFKLINKNGQLGSCTTFDSRADVSDEIRRSSPALDDVVARWGNRLVIVADQITRARALIGPNNTLTDLDLTEMKYCILERIGRSRYLGQTTQGRQDLRVFNLTHSSMFILRKQLVQRNLITKQEFSQRAESGGNRVGFLLHLPRFFVEVKTKSQVMARELCALLATKPNRREVPAKLFDELGLTYAAGKKLLHGTASKYVTRRTVLYSEFYPDAPREECYTKSNKPRILRVCELVKSFQEEEEEEEDAEGSGADKNAGLFFHPQKYVYDMPRLDQAYREVYKAGTAGMTLRELCEALMTTRLEVRNLQKGLIKRKLVVPYRVDLGKQRVIRYFCHEFAAKSEVHQKLAVEKKRMLEQPRVEPVPAKKQKITDASSPVGLTEGAEGQEERKQAVDEERATLSAPARAGTPVGTSEANEKMEEAEKSVGSSPPCSVTSDNLAESSSDALALEQPTITVETNSECFFPKVSTRDSIRFPSLSEVVNRKPLQKLLPSYRMLARANRIIEYVQAERLCSDFTKLLKALQKAEEEEGSTMKLDKVSVERLIAKLCNGGYLKTIHTVLRLGNNVKDLKLICMPSVTKDDEVVKAAIEQAKFKYFHSTPKEPKKPVCSPVPEPSPCSKMTYNPAMGRYYGVQPKFRKMHLFYAFMHYLLHSYDGVAQERLSDDPSIPTRYHDEVCWKMFVPPLSNSPTTPEGWVLFADVLLSLPLSLFVKIASSIRHKIEGLEEYLHDEVKCHYLIRSLPVKLRNALLFARRYIYSIHDTVKRLAYVGMVTFGPQRLKEKDQVFLFLHRNLRIKDTKISQPGYHQISADIDYPIKKFFLKTQHDVDHFWLEVENTCICTPLGIPQSIQGQTIELQNLYKKPAMIEAVRNREFGEEKDDGTVPGDQLGAAGFDSALFAHLKRNWTCPDKMPVKLSTSNSENKRSNSDGPKPLQKLLDYLDQASRNTGTAPSQKQSQKRARNAISRITVYYPKEPDGKPLAVPVVKGATKDAEEQPKKKAGQKKKSDITVRIVQPRKQSTVRKPYYDDKDKAALKEMKTMRVSWSSQEDIVLLMCKVCSWFLDRHQDKMVVPFTVIRDILNERFPQLSKDKTSRACQRRLRFIMLNPATRANASVFLCEAEQDQQLMEMFHGPKPVKSDEKQWVSMFRTVLDHVMKKFSKSAEQRYGEVTLPTSFGELRDRYDLIVPHKMEMDSWSYAEPHNIVDIHFSSVAMVILASLAADDGKTSWSLILYKIYEQYPDSLVRSVTARLRHNCMICRKNQNAKKLYISLNLSMLPFTLSSKFQFDMTRRFSPEHVIPMGKLLLELLFKRRRGESYTFQDFIEPAYTPLLFTLMLTNKLSYSMEVPQAIVHFDSSMTVGKAPQRKADTGTARPTVSLVEESPESGTRLTSKAKSLNFETAGCNAKTSRSFLYMLRQDMTNALQYNNLRPQDYVVIKSCKLDFLLTDEDLIPGWTLEDPTDKSYALKVRNPLYDKIVQKQRVCYSLEAAKHCWTAEDIVNAYREAGKSLEEAQLGTEVYFLILKKEQLGVTYTQLFDTLSATMSSNTLNAQLGFLVESKVILCVGVTCIRYVALQHCKPWVIRTFKIPKDMRAYTSSLGDQEHVLKAKVKKVAASDDGSMSESEAKKSVEGAVDAGGTTTGSCITSPEPSTSCTQESPGRERREASSTTRDGIYEIGWKNLGIRRARDSISNCLKRTYYEAVTKNINIESFEKILYIPRLWRKPDGTVNRPVLLQLMSAVLTYILDNPGVTEDNFKAKFSRKIEPCVQTLEVLQILEEMGCIRRFFLRPDTTAKCSLLSKRRRLVACDTYRLGDIICYKGTLDALVNFAAFSVYFQK</sequence>